<accession>A0AAN7PKG8</accession>
<feature type="domain" description="Anaphase-promoting complex subunit 1 N-terminal" evidence="4">
    <location>
        <begin position="28"/>
        <end position="147"/>
    </location>
</feature>
<keyword evidence="2" id="KW-0498">Mitosis</keyword>
<dbReference type="GO" id="GO:0031145">
    <property type="term" value="P:anaphase-promoting complex-dependent catabolic process"/>
    <property type="evidence" value="ECO:0007669"/>
    <property type="project" value="TreeGrafter"/>
</dbReference>
<dbReference type="GO" id="GO:0051301">
    <property type="term" value="P:cell division"/>
    <property type="evidence" value="ECO:0007669"/>
    <property type="project" value="UniProtKB-KW"/>
</dbReference>
<dbReference type="GO" id="GO:0060090">
    <property type="term" value="F:molecular adaptor activity"/>
    <property type="evidence" value="ECO:0007669"/>
    <property type="project" value="TreeGrafter"/>
</dbReference>
<evidence type="ECO:0000256" key="3">
    <source>
        <dbReference type="ARBA" id="ARBA00023306"/>
    </source>
</evidence>
<protein>
    <recommendedName>
        <fullName evidence="4">Anaphase-promoting complex subunit 1 N-terminal domain-containing protein</fullName>
    </recommendedName>
</protein>
<dbReference type="EMBL" id="JAXIOK010000018">
    <property type="protein sequence ID" value="KAK4750169.1"/>
    <property type="molecule type" value="Genomic_DNA"/>
</dbReference>
<dbReference type="GO" id="GO:0070979">
    <property type="term" value="P:protein K11-linked ubiquitination"/>
    <property type="evidence" value="ECO:0007669"/>
    <property type="project" value="TreeGrafter"/>
</dbReference>
<evidence type="ECO:0000313" key="6">
    <source>
        <dbReference type="Proteomes" id="UP001345219"/>
    </source>
</evidence>
<keyword evidence="1" id="KW-0132">Cell division</keyword>
<dbReference type="InterPro" id="IPR049255">
    <property type="entry name" value="Apc1_N"/>
</dbReference>
<proteinExistence type="predicted"/>
<dbReference type="PANTHER" id="PTHR12827">
    <property type="entry name" value="MEIOTIC CHECKPOINT REGULATOR TSG24 FAMILY MEMBER"/>
    <property type="match status" value="1"/>
</dbReference>
<dbReference type="PANTHER" id="PTHR12827:SF3">
    <property type="entry name" value="ANAPHASE-PROMOTING COMPLEX SUBUNIT 1"/>
    <property type="match status" value="1"/>
</dbReference>
<gene>
    <name evidence="5" type="ORF">SAY87_027618</name>
</gene>
<evidence type="ECO:0000259" key="4">
    <source>
        <dbReference type="Pfam" id="PF12859"/>
    </source>
</evidence>
<evidence type="ECO:0000256" key="2">
    <source>
        <dbReference type="ARBA" id="ARBA00022776"/>
    </source>
</evidence>
<comment type="caution">
    <text evidence="5">The sequence shown here is derived from an EMBL/GenBank/DDBJ whole genome shotgun (WGS) entry which is preliminary data.</text>
</comment>
<dbReference type="AlphaFoldDB" id="A0AAN7PKG8"/>
<evidence type="ECO:0000256" key="1">
    <source>
        <dbReference type="ARBA" id="ARBA00022618"/>
    </source>
</evidence>
<sequence>MKKIVSMWKFRIFFEQLKNRACWARFSEASKALICILHIDCLTIYNTSGEVVEIPLCCSITSIWSLLHGLLLQQGAEGDFPSSVPNISTNLMFGATDTFRSRREIGQSPMCNNLMGGFDNTTKGDAALLLSHIILKDPMEDPELIYIEERGKVNIMKDFDERTIWTSDQVHPMASYNQSEGKLGPEAASKIPVPFIDPSFLKNCSSRKIDELCEGKFSRTMHDMEVS</sequence>
<dbReference type="GO" id="GO:0005680">
    <property type="term" value="C:anaphase-promoting complex"/>
    <property type="evidence" value="ECO:0007669"/>
    <property type="project" value="InterPro"/>
</dbReference>
<keyword evidence="3" id="KW-0131">Cell cycle</keyword>
<name>A0AAN7PKG8_9MYRT</name>
<dbReference type="Proteomes" id="UP001345219">
    <property type="component" value="Chromosome 21"/>
</dbReference>
<dbReference type="GO" id="GO:0007091">
    <property type="term" value="P:metaphase/anaphase transition of mitotic cell cycle"/>
    <property type="evidence" value="ECO:0007669"/>
    <property type="project" value="TreeGrafter"/>
</dbReference>
<dbReference type="Pfam" id="PF12859">
    <property type="entry name" value="ANAPC1"/>
    <property type="match status" value="1"/>
</dbReference>
<organism evidence="5 6">
    <name type="scientific">Trapa incisa</name>
    <dbReference type="NCBI Taxonomy" id="236973"/>
    <lineage>
        <taxon>Eukaryota</taxon>
        <taxon>Viridiplantae</taxon>
        <taxon>Streptophyta</taxon>
        <taxon>Embryophyta</taxon>
        <taxon>Tracheophyta</taxon>
        <taxon>Spermatophyta</taxon>
        <taxon>Magnoliopsida</taxon>
        <taxon>eudicotyledons</taxon>
        <taxon>Gunneridae</taxon>
        <taxon>Pentapetalae</taxon>
        <taxon>rosids</taxon>
        <taxon>malvids</taxon>
        <taxon>Myrtales</taxon>
        <taxon>Lythraceae</taxon>
        <taxon>Trapa</taxon>
    </lineage>
</organism>
<evidence type="ECO:0000313" key="5">
    <source>
        <dbReference type="EMBL" id="KAK4750169.1"/>
    </source>
</evidence>
<reference evidence="5 6" key="1">
    <citation type="journal article" date="2023" name="Hortic Res">
        <title>Pangenome of water caltrop reveals structural variations and asymmetric subgenome divergence after allopolyploidization.</title>
        <authorList>
            <person name="Zhang X."/>
            <person name="Chen Y."/>
            <person name="Wang L."/>
            <person name="Yuan Y."/>
            <person name="Fang M."/>
            <person name="Shi L."/>
            <person name="Lu R."/>
            <person name="Comes H.P."/>
            <person name="Ma Y."/>
            <person name="Chen Y."/>
            <person name="Huang G."/>
            <person name="Zhou Y."/>
            <person name="Zheng Z."/>
            <person name="Qiu Y."/>
        </authorList>
    </citation>
    <scope>NUCLEOTIDE SEQUENCE [LARGE SCALE GENOMIC DNA]</scope>
    <source>
        <tissue evidence="5">Roots</tissue>
    </source>
</reference>
<keyword evidence="6" id="KW-1185">Reference proteome</keyword>
<dbReference type="InterPro" id="IPR024990">
    <property type="entry name" value="Apc1"/>
</dbReference>